<proteinExistence type="predicted"/>
<dbReference type="InterPro" id="IPR036412">
    <property type="entry name" value="HAD-like_sf"/>
</dbReference>
<protein>
    <recommendedName>
        <fullName evidence="3">Cof subfamily of IIB subfamily of haloacid dehalogenase superfamily/HAD-superfamily hydrolase, subfamily IIB</fullName>
    </recommendedName>
</protein>
<dbReference type="SFLD" id="SFLDG01144">
    <property type="entry name" value="C2.B.4:_PGP_Like"/>
    <property type="match status" value="1"/>
</dbReference>
<dbReference type="PANTHER" id="PTHR10000">
    <property type="entry name" value="PHOSPHOSERINE PHOSPHATASE"/>
    <property type="match status" value="1"/>
</dbReference>
<dbReference type="SFLD" id="SFLDS00003">
    <property type="entry name" value="Haloacid_Dehalogenase"/>
    <property type="match status" value="1"/>
</dbReference>
<keyword evidence="2" id="KW-1185">Reference proteome</keyword>
<dbReference type="GO" id="GO:0016791">
    <property type="term" value="F:phosphatase activity"/>
    <property type="evidence" value="ECO:0007669"/>
    <property type="project" value="UniProtKB-ARBA"/>
</dbReference>
<dbReference type="CDD" id="cd07516">
    <property type="entry name" value="HAD_Pase"/>
    <property type="match status" value="1"/>
</dbReference>
<dbReference type="EMBL" id="FNNC01000003">
    <property type="protein sequence ID" value="SDW57308.1"/>
    <property type="molecule type" value="Genomic_DNA"/>
</dbReference>
<dbReference type="SFLD" id="SFLDG01140">
    <property type="entry name" value="C2.B:_Phosphomannomutase_and_P"/>
    <property type="match status" value="1"/>
</dbReference>
<dbReference type="Proteomes" id="UP000199488">
    <property type="component" value="Unassembled WGS sequence"/>
</dbReference>
<evidence type="ECO:0008006" key="3">
    <source>
        <dbReference type="Google" id="ProtNLM"/>
    </source>
</evidence>
<dbReference type="Gene3D" id="3.40.50.1000">
    <property type="entry name" value="HAD superfamily/HAD-like"/>
    <property type="match status" value="1"/>
</dbReference>
<dbReference type="InterPro" id="IPR023214">
    <property type="entry name" value="HAD_sf"/>
</dbReference>
<dbReference type="NCBIfam" id="TIGR00099">
    <property type="entry name" value="Cof-subfamily"/>
    <property type="match status" value="1"/>
</dbReference>
<gene>
    <name evidence="1" type="ORF">SAMN05421781_1794</name>
</gene>
<organism evidence="1 2">
    <name type="scientific">Marinococcus luteus</name>
    <dbReference type="NCBI Taxonomy" id="1122204"/>
    <lineage>
        <taxon>Bacteria</taxon>
        <taxon>Bacillati</taxon>
        <taxon>Bacillota</taxon>
        <taxon>Bacilli</taxon>
        <taxon>Bacillales</taxon>
        <taxon>Bacillaceae</taxon>
        <taxon>Marinococcus</taxon>
    </lineage>
</organism>
<dbReference type="PANTHER" id="PTHR10000:SF55">
    <property type="entry name" value="5-AMINO-6-(5-PHOSPHO-D-RIBITYLAMINO)URACIL PHOSPHATASE YCSE"/>
    <property type="match status" value="1"/>
</dbReference>
<evidence type="ECO:0000313" key="1">
    <source>
        <dbReference type="EMBL" id="SDW57308.1"/>
    </source>
</evidence>
<accession>A0A1H2UMY6</accession>
<dbReference type="InterPro" id="IPR000150">
    <property type="entry name" value="Cof"/>
</dbReference>
<dbReference type="NCBIfam" id="TIGR01484">
    <property type="entry name" value="HAD-SF-IIB"/>
    <property type="match status" value="1"/>
</dbReference>
<dbReference type="Gene3D" id="3.30.1240.10">
    <property type="match status" value="1"/>
</dbReference>
<dbReference type="STRING" id="1122204.SAMN05421781_1794"/>
<dbReference type="GO" id="GO:0000287">
    <property type="term" value="F:magnesium ion binding"/>
    <property type="evidence" value="ECO:0007669"/>
    <property type="project" value="TreeGrafter"/>
</dbReference>
<dbReference type="Pfam" id="PF08282">
    <property type="entry name" value="Hydrolase_3"/>
    <property type="match status" value="1"/>
</dbReference>
<dbReference type="AlphaFoldDB" id="A0A1H2UMY6"/>
<dbReference type="GO" id="GO:0005829">
    <property type="term" value="C:cytosol"/>
    <property type="evidence" value="ECO:0007669"/>
    <property type="project" value="TreeGrafter"/>
</dbReference>
<reference evidence="1 2" key="1">
    <citation type="submission" date="2016-10" db="EMBL/GenBank/DDBJ databases">
        <authorList>
            <person name="de Groot N.N."/>
        </authorList>
    </citation>
    <scope>NUCLEOTIDE SEQUENCE [LARGE SCALE GENOMIC DNA]</scope>
    <source>
        <strain evidence="1 2">DSM 23126</strain>
    </source>
</reference>
<dbReference type="OrthoDB" id="9806027at2"/>
<name>A0A1H2UMY6_9BACI</name>
<dbReference type="SUPFAM" id="SSF56784">
    <property type="entry name" value="HAD-like"/>
    <property type="match status" value="1"/>
</dbReference>
<sequence>MFSMVAIDLDGTLLNSENQLDDKTIQTLETAVENGIDIIIATGRAHFDVWNILKNTSLHPWVISANGAAIHSPDRELYISVPLPKETGMEVLSWLHQQEFYYEAFTEKAIYTPHNSRELLQIEQDRIKSSNPHADTASMQKAAERQYSQIGFSFIESYLDLYDMKVSLYNILAVSFIGEKRRAGIDHFKHREDLTLVTSGDHNFEVEHTGASKGLALERLATELAVPLKDTAAIGDNYNDITMLETAGYAVAIGNAVDEVKAMSDHIVGTNDEYGVAEALTYMLNS</sequence>
<dbReference type="RefSeq" id="WP_091613960.1">
    <property type="nucleotide sequence ID" value="NZ_FNNC01000003.1"/>
</dbReference>
<evidence type="ECO:0000313" key="2">
    <source>
        <dbReference type="Proteomes" id="UP000199488"/>
    </source>
</evidence>
<dbReference type="InterPro" id="IPR006379">
    <property type="entry name" value="HAD-SF_hydro_IIB"/>
</dbReference>